<dbReference type="Proteomes" id="UP000703269">
    <property type="component" value="Unassembled WGS sequence"/>
</dbReference>
<evidence type="ECO:0000256" key="1">
    <source>
        <dbReference type="SAM" id="SignalP"/>
    </source>
</evidence>
<keyword evidence="3" id="KW-1185">Reference proteome</keyword>
<name>A0A9P3LD26_9APHY</name>
<feature type="chain" id="PRO_5040270461" evidence="1">
    <location>
        <begin position="22"/>
        <end position="134"/>
    </location>
</feature>
<feature type="signal peptide" evidence="1">
    <location>
        <begin position="1"/>
        <end position="21"/>
    </location>
</feature>
<sequence>MKPVVDVVTLLFFGLIAVVSANSVVKRDVFVPKITNPHLGTILEVGQKYNVTWDTDNAPAQITNPLGQIIFAQDGRLVGLDHPLTANFSILKGWEEITVPFVETDFDYAVVLIGDSGNFSPNFSILNLNRPIPL</sequence>
<gene>
    <name evidence="2" type="ORF">PsYK624_055730</name>
</gene>
<reference evidence="2 3" key="1">
    <citation type="submission" date="2021-08" db="EMBL/GenBank/DDBJ databases">
        <title>Draft Genome Sequence of Phanerochaete sordida strain YK-624.</title>
        <authorList>
            <person name="Mori T."/>
            <person name="Dohra H."/>
            <person name="Suzuki T."/>
            <person name="Kawagishi H."/>
            <person name="Hirai H."/>
        </authorList>
    </citation>
    <scope>NUCLEOTIDE SEQUENCE [LARGE SCALE GENOMIC DNA]</scope>
    <source>
        <strain evidence="2 3">YK-624</strain>
    </source>
</reference>
<protein>
    <submittedName>
        <fullName evidence="2">Uncharacterized protein</fullName>
    </submittedName>
</protein>
<dbReference type="AlphaFoldDB" id="A0A9P3LD26"/>
<dbReference type="OrthoDB" id="2317741at2759"/>
<proteinExistence type="predicted"/>
<dbReference type="EMBL" id="BPQB01000013">
    <property type="protein sequence ID" value="GJE89472.1"/>
    <property type="molecule type" value="Genomic_DNA"/>
</dbReference>
<evidence type="ECO:0000313" key="3">
    <source>
        <dbReference type="Proteomes" id="UP000703269"/>
    </source>
</evidence>
<accession>A0A9P3LD26</accession>
<evidence type="ECO:0000313" key="2">
    <source>
        <dbReference type="EMBL" id="GJE89472.1"/>
    </source>
</evidence>
<keyword evidence="1" id="KW-0732">Signal</keyword>
<organism evidence="2 3">
    <name type="scientific">Phanerochaete sordida</name>
    <dbReference type="NCBI Taxonomy" id="48140"/>
    <lineage>
        <taxon>Eukaryota</taxon>
        <taxon>Fungi</taxon>
        <taxon>Dikarya</taxon>
        <taxon>Basidiomycota</taxon>
        <taxon>Agaricomycotina</taxon>
        <taxon>Agaricomycetes</taxon>
        <taxon>Polyporales</taxon>
        <taxon>Phanerochaetaceae</taxon>
        <taxon>Phanerochaete</taxon>
    </lineage>
</organism>
<comment type="caution">
    <text evidence="2">The sequence shown here is derived from an EMBL/GenBank/DDBJ whole genome shotgun (WGS) entry which is preliminary data.</text>
</comment>